<evidence type="ECO:0000256" key="6">
    <source>
        <dbReference type="RuleBase" id="RU000481"/>
    </source>
</evidence>
<evidence type="ECO:0000313" key="9">
    <source>
        <dbReference type="Proteomes" id="UP000315343"/>
    </source>
</evidence>
<sequence>MISKRIQEMVPSVTLAQSEKIAFLKKQGIDVIGFNIGEPDFNTPMNIIKKAEEAYSLGLTKYTPAAGMIDLREEVCRKFKKDYNLDYSVRDVIVSSGAKQSLTNALMAIVDPDDEVIVPTPCWISYIEMIKLTGGKAVLVEMDESNGFDLDVDKIAKHITPKTKAVLINSPNNPTGAVYKKQDVEKLGNLAVKHNFYIISDEIYEKLIYTEEQNCCTASISPEIKEKTITINGVSKSYAMTGWRIGFAVGPTDVIKAMSDYQGHTTTSPNSPAQYASIEALRNSEEFVQEMKKEFDKRRKYIVERLNKMEGIKCYEPKGAFYVMPNIKYFYGRKYKDFIINNPMDMCDYLLEESRIAVVTGAAFLAPHNIRISYSNSMENIKTGMDRMEEALKKLK</sequence>
<evidence type="ECO:0000256" key="1">
    <source>
        <dbReference type="ARBA" id="ARBA00001933"/>
    </source>
</evidence>
<dbReference type="InterPro" id="IPR015422">
    <property type="entry name" value="PyrdxlP-dep_Trfase_small"/>
</dbReference>
<evidence type="ECO:0000256" key="3">
    <source>
        <dbReference type="ARBA" id="ARBA00022576"/>
    </source>
</evidence>
<dbReference type="InterPro" id="IPR015421">
    <property type="entry name" value="PyrdxlP-dep_Trfase_major"/>
</dbReference>
<dbReference type="EMBL" id="VLKH01000003">
    <property type="protein sequence ID" value="TWH81397.1"/>
    <property type="molecule type" value="Genomic_DNA"/>
</dbReference>
<accession>A0A562JE14</accession>
<comment type="cofactor">
    <cofactor evidence="1 6">
        <name>pyridoxal 5'-phosphate</name>
        <dbReference type="ChEBI" id="CHEBI:597326"/>
    </cofactor>
</comment>
<dbReference type="SUPFAM" id="SSF53383">
    <property type="entry name" value="PLP-dependent transferases"/>
    <property type="match status" value="1"/>
</dbReference>
<dbReference type="Proteomes" id="UP000315343">
    <property type="component" value="Unassembled WGS sequence"/>
</dbReference>
<dbReference type="InterPro" id="IPR050596">
    <property type="entry name" value="AspAT/PAT-like"/>
</dbReference>
<comment type="caution">
    <text evidence="8">The sequence shown here is derived from an EMBL/GenBank/DDBJ whole genome shotgun (WGS) entry which is preliminary data.</text>
</comment>
<dbReference type="AlphaFoldDB" id="A0A562JE14"/>
<evidence type="ECO:0000256" key="4">
    <source>
        <dbReference type="ARBA" id="ARBA00022679"/>
    </source>
</evidence>
<dbReference type="FunFam" id="3.40.640.10:FF:000033">
    <property type="entry name" value="Aspartate aminotransferase"/>
    <property type="match status" value="1"/>
</dbReference>
<comment type="similarity">
    <text evidence="2 6">Belongs to the class-I pyridoxal-phosphate-dependent aminotransferase family.</text>
</comment>
<gene>
    <name evidence="8" type="ORF">LY60_01141</name>
</gene>
<dbReference type="GO" id="GO:0006520">
    <property type="term" value="P:amino acid metabolic process"/>
    <property type="evidence" value="ECO:0007669"/>
    <property type="project" value="InterPro"/>
</dbReference>
<organism evidence="8 9">
    <name type="scientific">Sedimentibacter saalensis</name>
    <dbReference type="NCBI Taxonomy" id="130788"/>
    <lineage>
        <taxon>Bacteria</taxon>
        <taxon>Bacillati</taxon>
        <taxon>Bacillota</taxon>
        <taxon>Tissierellia</taxon>
        <taxon>Sedimentibacter</taxon>
    </lineage>
</organism>
<dbReference type="InterPro" id="IPR004838">
    <property type="entry name" value="NHTrfase_class1_PyrdxlP-BS"/>
</dbReference>
<dbReference type="GO" id="GO:0008483">
    <property type="term" value="F:transaminase activity"/>
    <property type="evidence" value="ECO:0007669"/>
    <property type="project" value="UniProtKB-KW"/>
</dbReference>
<reference evidence="8 9" key="1">
    <citation type="submission" date="2019-07" db="EMBL/GenBank/DDBJ databases">
        <title>Genomic Encyclopedia of Type Strains, Phase I: the one thousand microbial genomes (KMG-I) project.</title>
        <authorList>
            <person name="Kyrpides N."/>
        </authorList>
    </citation>
    <scope>NUCLEOTIDE SEQUENCE [LARGE SCALE GENOMIC DNA]</scope>
    <source>
        <strain evidence="8 9">DSM 13558</strain>
    </source>
</reference>
<dbReference type="CDD" id="cd00609">
    <property type="entry name" value="AAT_like"/>
    <property type="match status" value="1"/>
</dbReference>
<dbReference type="GO" id="GO:0030170">
    <property type="term" value="F:pyridoxal phosphate binding"/>
    <property type="evidence" value="ECO:0007669"/>
    <property type="project" value="InterPro"/>
</dbReference>
<evidence type="ECO:0000256" key="2">
    <source>
        <dbReference type="ARBA" id="ARBA00007441"/>
    </source>
</evidence>
<dbReference type="Gene3D" id="3.40.640.10">
    <property type="entry name" value="Type I PLP-dependent aspartate aminotransferase-like (Major domain)"/>
    <property type="match status" value="1"/>
</dbReference>
<dbReference type="Pfam" id="PF00155">
    <property type="entry name" value="Aminotran_1_2"/>
    <property type="match status" value="1"/>
</dbReference>
<evidence type="ECO:0000259" key="7">
    <source>
        <dbReference type="Pfam" id="PF00155"/>
    </source>
</evidence>
<feature type="domain" description="Aminotransferase class I/classII large" evidence="7">
    <location>
        <begin position="30"/>
        <end position="387"/>
    </location>
</feature>
<dbReference type="InterPro" id="IPR015424">
    <property type="entry name" value="PyrdxlP-dep_Trfase"/>
</dbReference>
<dbReference type="PROSITE" id="PS00105">
    <property type="entry name" value="AA_TRANSFER_CLASS_1"/>
    <property type="match status" value="1"/>
</dbReference>
<keyword evidence="9" id="KW-1185">Reference proteome</keyword>
<dbReference type="Gene3D" id="3.90.1150.10">
    <property type="entry name" value="Aspartate Aminotransferase, domain 1"/>
    <property type="match status" value="1"/>
</dbReference>
<keyword evidence="3 6" id="KW-0032">Aminotransferase</keyword>
<protein>
    <recommendedName>
        <fullName evidence="6">Aminotransferase</fullName>
        <ecNumber evidence="6">2.6.1.-</ecNumber>
    </recommendedName>
</protein>
<evidence type="ECO:0000313" key="8">
    <source>
        <dbReference type="EMBL" id="TWH81397.1"/>
    </source>
</evidence>
<evidence type="ECO:0000256" key="5">
    <source>
        <dbReference type="ARBA" id="ARBA00022898"/>
    </source>
</evidence>
<keyword evidence="4 6" id="KW-0808">Transferase</keyword>
<dbReference type="RefSeq" id="WP_246145381.1">
    <property type="nucleotide sequence ID" value="NZ_JAYFNS010000011.1"/>
</dbReference>
<dbReference type="EC" id="2.6.1.-" evidence="6"/>
<proteinExistence type="inferred from homology"/>
<dbReference type="PANTHER" id="PTHR46383">
    <property type="entry name" value="ASPARTATE AMINOTRANSFERASE"/>
    <property type="match status" value="1"/>
</dbReference>
<dbReference type="InterPro" id="IPR004839">
    <property type="entry name" value="Aminotransferase_I/II_large"/>
</dbReference>
<dbReference type="PANTHER" id="PTHR46383:SF1">
    <property type="entry name" value="ASPARTATE AMINOTRANSFERASE"/>
    <property type="match status" value="1"/>
</dbReference>
<name>A0A562JE14_9FIRM</name>
<keyword evidence="5" id="KW-0663">Pyridoxal phosphate</keyword>